<dbReference type="InterPro" id="IPR044974">
    <property type="entry name" value="Disease_R_plants"/>
</dbReference>
<sequence>MALSTQTASTSFPSTESAPRWKHDVFLSFRGADTRKEKLKRWRAALNTVASLSGWDSKNYECERELITVIVKCVWNKVHPTITLSDSKDKGNMGTEAIKGPKSLPDSLRILKWGWYPSRFLPGSYRPNLLTELDMKNSKLVRLWDGKQDLPYLKSINLHGSKNLTKTPDLTSIPNLEALCLSYCTGSVRINPATV</sequence>
<keyword evidence="1" id="KW-0433">Leucine-rich repeat</keyword>
<reference evidence="4 5" key="1">
    <citation type="journal article" date="2023" name="G3 (Bethesda)">
        <title>A chromosome-length genome assembly and annotation of blackberry (Rubus argutus, cv. 'Hillquist').</title>
        <authorList>
            <person name="Bruna T."/>
            <person name="Aryal R."/>
            <person name="Dudchenko O."/>
            <person name="Sargent D.J."/>
            <person name="Mead D."/>
            <person name="Buti M."/>
            <person name="Cavallini A."/>
            <person name="Hytonen T."/>
            <person name="Andres J."/>
            <person name="Pham M."/>
            <person name="Weisz D."/>
            <person name="Mascagni F."/>
            <person name="Usai G."/>
            <person name="Natali L."/>
            <person name="Bassil N."/>
            <person name="Fernandez G.E."/>
            <person name="Lomsadze A."/>
            <person name="Armour M."/>
            <person name="Olukolu B."/>
            <person name="Poorten T."/>
            <person name="Britton C."/>
            <person name="Davik J."/>
            <person name="Ashrafi H."/>
            <person name="Aiden E.L."/>
            <person name="Borodovsky M."/>
            <person name="Worthington M."/>
        </authorList>
    </citation>
    <scope>NUCLEOTIDE SEQUENCE [LARGE SCALE GENOMIC DNA]</scope>
    <source>
        <strain evidence="4">PI 553951</strain>
    </source>
</reference>
<dbReference type="Gene3D" id="3.80.10.10">
    <property type="entry name" value="Ribonuclease Inhibitor"/>
    <property type="match status" value="1"/>
</dbReference>
<dbReference type="AlphaFoldDB" id="A0AAW1Y4Q4"/>
<accession>A0AAW1Y4Q4</accession>
<dbReference type="InterPro" id="IPR035897">
    <property type="entry name" value="Toll_tir_struct_dom_sf"/>
</dbReference>
<dbReference type="EMBL" id="JBEDUW010000002">
    <property type="protein sequence ID" value="KAK9943939.1"/>
    <property type="molecule type" value="Genomic_DNA"/>
</dbReference>
<name>A0AAW1Y4Q4_RUBAR</name>
<keyword evidence="2" id="KW-0677">Repeat</keyword>
<proteinExistence type="predicted"/>
<evidence type="ECO:0000256" key="2">
    <source>
        <dbReference type="ARBA" id="ARBA00022737"/>
    </source>
</evidence>
<comment type="caution">
    <text evidence="4">The sequence shown here is derived from an EMBL/GenBank/DDBJ whole genome shotgun (WGS) entry which is preliminary data.</text>
</comment>
<feature type="domain" description="TIR" evidence="3">
    <location>
        <begin position="36"/>
        <end position="85"/>
    </location>
</feature>
<evidence type="ECO:0000259" key="3">
    <source>
        <dbReference type="Pfam" id="PF01582"/>
    </source>
</evidence>
<dbReference type="InterPro" id="IPR000157">
    <property type="entry name" value="TIR_dom"/>
</dbReference>
<dbReference type="InterPro" id="IPR011713">
    <property type="entry name" value="Leu-rich_rpt_3"/>
</dbReference>
<dbReference type="GO" id="GO:0006952">
    <property type="term" value="P:defense response"/>
    <property type="evidence" value="ECO:0007669"/>
    <property type="project" value="InterPro"/>
</dbReference>
<dbReference type="GO" id="GO:0007165">
    <property type="term" value="P:signal transduction"/>
    <property type="evidence" value="ECO:0007669"/>
    <property type="project" value="InterPro"/>
</dbReference>
<dbReference type="Pfam" id="PF01582">
    <property type="entry name" value="TIR"/>
    <property type="match status" value="1"/>
</dbReference>
<protein>
    <recommendedName>
        <fullName evidence="3">TIR domain-containing protein</fullName>
    </recommendedName>
</protein>
<dbReference type="SUPFAM" id="SSF52058">
    <property type="entry name" value="L domain-like"/>
    <property type="match status" value="1"/>
</dbReference>
<gene>
    <name evidence="4" type="ORF">M0R45_009528</name>
</gene>
<dbReference type="PANTHER" id="PTHR11017:SF527">
    <property type="entry name" value="TMV RESISTANCE PROTEIN N-LIKE"/>
    <property type="match status" value="1"/>
</dbReference>
<dbReference type="PANTHER" id="PTHR11017">
    <property type="entry name" value="LEUCINE-RICH REPEAT-CONTAINING PROTEIN"/>
    <property type="match status" value="1"/>
</dbReference>
<evidence type="ECO:0000313" key="4">
    <source>
        <dbReference type="EMBL" id="KAK9943939.1"/>
    </source>
</evidence>
<evidence type="ECO:0000256" key="1">
    <source>
        <dbReference type="ARBA" id="ARBA00022614"/>
    </source>
</evidence>
<dbReference type="Gene3D" id="3.40.50.10140">
    <property type="entry name" value="Toll/interleukin-1 receptor homology (TIR) domain"/>
    <property type="match status" value="1"/>
</dbReference>
<evidence type="ECO:0000313" key="5">
    <source>
        <dbReference type="Proteomes" id="UP001457282"/>
    </source>
</evidence>
<dbReference type="Proteomes" id="UP001457282">
    <property type="component" value="Unassembled WGS sequence"/>
</dbReference>
<keyword evidence="5" id="KW-1185">Reference proteome</keyword>
<dbReference type="InterPro" id="IPR032675">
    <property type="entry name" value="LRR_dom_sf"/>
</dbReference>
<organism evidence="4 5">
    <name type="scientific">Rubus argutus</name>
    <name type="common">Southern blackberry</name>
    <dbReference type="NCBI Taxonomy" id="59490"/>
    <lineage>
        <taxon>Eukaryota</taxon>
        <taxon>Viridiplantae</taxon>
        <taxon>Streptophyta</taxon>
        <taxon>Embryophyta</taxon>
        <taxon>Tracheophyta</taxon>
        <taxon>Spermatophyta</taxon>
        <taxon>Magnoliopsida</taxon>
        <taxon>eudicotyledons</taxon>
        <taxon>Gunneridae</taxon>
        <taxon>Pentapetalae</taxon>
        <taxon>rosids</taxon>
        <taxon>fabids</taxon>
        <taxon>Rosales</taxon>
        <taxon>Rosaceae</taxon>
        <taxon>Rosoideae</taxon>
        <taxon>Rosoideae incertae sedis</taxon>
        <taxon>Rubus</taxon>
    </lineage>
</organism>
<dbReference type="Pfam" id="PF07725">
    <property type="entry name" value="LRR_3"/>
    <property type="match status" value="1"/>
</dbReference>